<dbReference type="EMBL" id="JACAZH010000018">
    <property type="protein sequence ID" value="KAF7346661.1"/>
    <property type="molecule type" value="Genomic_DNA"/>
</dbReference>
<dbReference type="SMART" id="SM00220">
    <property type="entry name" value="S_TKc"/>
    <property type="match status" value="1"/>
</dbReference>
<dbReference type="AlphaFoldDB" id="A0A8H7CSN6"/>
<name>A0A8H7CSN6_9AGAR</name>
<dbReference type="InterPro" id="IPR050167">
    <property type="entry name" value="Ser_Thr_protein_kinase"/>
</dbReference>
<dbReference type="PROSITE" id="PS00108">
    <property type="entry name" value="PROTEIN_KINASE_ST"/>
    <property type="match status" value="1"/>
</dbReference>
<keyword evidence="3" id="KW-1185">Reference proteome</keyword>
<keyword evidence="2" id="KW-0378">Hydrolase</keyword>
<dbReference type="PANTHER" id="PTHR23257">
    <property type="entry name" value="SERINE-THREONINE PROTEIN KINASE"/>
    <property type="match status" value="1"/>
</dbReference>
<dbReference type="Proteomes" id="UP000623467">
    <property type="component" value="Unassembled WGS sequence"/>
</dbReference>
<proteinExistence type="predicted"/>
<gene>
    <name evidence="2" type="ORF">MSAN_01803700</name>
</gene>
<dbReference type="InterPro" id="IPR008271">
    <property type="entry name" value="Ser/Thr_kinase_AS"/>
</dbReference>
<dbReference type="GO" id="GO:0016787">
    <property type="term" value="F:hydrolase activity"/>
    <property type="evidence" value="ECO:0007669"/>
    <property type="project" value="UniProtKB-KW"/>
</dbReference>
<sequence>MYPEADTANMPIKSSIIISPSYIWVSYVVAEDPSTTIQFSARDLQVSTETGTLSDESLFRVVVFQVTQFWRRILRNPEATLRQETQFACPFAAGASSDLYRGTLEMHDAKTVRVAIKIVKYPAKKSITSSSNASGEKPASALGSVTEILYPSLAYLHENGVVHGDLKPENILVDDKNNPRLSDFGLSRVINMPGYTTSSLGTLSYMAPELFIVIPKALHAQPVQGKSANEKSDVYSFALVAFEIIHNKPPQRKLRGGVFITEEMLSELSQEVENYRDGGTDVWWETLGPLLDFNLQERPGISAVCQALLAIDE</sequence>
<reference evidence="2" key="1">
    <citation type="submission" date="2020-05" db="EMBL/GenBank/DDBJ databases">
        <title>Mycena genomes resolve the evolution of fungal bioluminescence.</title>
        <authorList>
            <person name="Tsai I.J."/>
        </authorList>
    </citation>
    <scope>NUCLEOTIDE SEQUENCE</scope>
    <source>
        <strain evidence="2">160909Yilan</strain>
    </source>
</reference>
<dbReference type="PANTHER" id="PTHR23257:SF963">
    <property type="entry name" value="AT08303P"/>
    <property type="match status" value="1"/>
</dbReference>
<comment type="caution">
    <text evidence="2">The sequence shown here is derived from an EMBL/GenBank/DDBJ whole genome shotgun (WGS) entry which is preliminary data.</text>
</comment>
<dbReference type="InterPro" id="IPR011009">
    <property type="entry name" value="Kinase-like_dom_sf"/>
</dbReference>
<dbReference type="Pfam" id="PF00069">
    <property type="entry name" value="Pkinase"/>
    <property type="match status" value="1"/>
</dbReference>
<dbReference type="InterPro" id="IPR000719">
    <property type="entry name" value="Prot_kinase_dom"/>
</dbReference>
<feature type="domain" description="Protein kinase" evidence="1">
    <location>
        <begin position="1"/>
        <end position="313"/>
    </location>
</feature>
<dbReference type="PROSITE" id="PS50011">
    <property type="entry name" value="PROTEIN_KINASE_DOM"/>
    <property type="match status" value="1"/>
</dbReference>
<dbReference type="GO" id="GO:0005524">
    <property type="term" value="F:ATP binding"/>
    <property type="evidence" value="ECO:0007669"/>
    <property type="project" value="InterPro"/>
</dbReference>
<dbReference type="OrthoDB" id="346907at2759"/>
<evidence type="ECO:0000313" key="3">
    <source>
        <dbReference type="Proteomes" id="UP000623467"/>
    </source>
</evidence>
<dbReference type="GO" id="GO:0005737">
    <property type="term" value="C:cytoplasm"/>
    <property type="evidence" value="ECO:0007669"/>
    <property type="project" value="TreeGrafter"/>
</dbReference>
<evidence type="ECO:0000313" key="2">
    <source>
        <dbReference type="EMBL" id="KAF7346661.1"/>
    </source>
</evidence>
<dbReference type="SUPFAM" id="SSF56112">
    <property type="entry name" value="Protein kinase-like (PK-like)"/>
    <property type="match status" value="1"/>
</dbReference>
<protein>
    <submittedName>
        <fullName evidence="2">Glycoside hydrolase family 76 protein</fullName>
    </submittedName>
</protein>
<dbReference type="GO" id="GO:0007165">
    <property type="term" value="P:signal transduction"/>
    <property type="evidence" value="ECO:0007669"/>
    <property type="project" value="TreeGrafter"/>
</dbReference>
<dbReference type="GO" id="GO:0004672">
    <property type="term" value="F:protein kinase activity"/>
    <property type="evidence" value="ECO:0007669"/>
    <property type="project" value="InterPro"/>
</dbReference>
<accession>A0A8H7CSN6</accession>
<evidence type="ECO:0000259" key="1">
    <source>
        <dbReference type="PROSITE" id="PS50011"/>
    </source>
</evidence>
<organism evidence="2 3">
    <name type="scientific">Mycena sanguinolenta</name>
    <dbReference type="NCBI Taxonomy" id="230812"/>
    <lineage>
        <taxon>Eukaryota</taxon>
        <taxon>Fungi</taxon>
        <taxon>Dikarya</taxon>
        <taxon>Basidiomycota</taxon>
        <taxon>Agaricomycotina</taxon>
        <taxon>Agaricomycetes</taxon>
        <taxon>Agaricomycetidae</taxon>
        <taxon>Agaricales</taxon>
        <taxon>Marasmiineae</taxon>
        <taxon>Mycenaceae</taxon>
        <taxon>Mycena</taxon>
    </lineage>
</organism>
<dbReference type="Gene3D" id="1.10.510.10">
    <property type="entry name" value="Transferase(Phosphotransferase) domain 1"/>
    <property type="match status" value="1"/>
</dbReference>